<reference evidence="1 2" key="1">
    <citation type="journal article" date="2023" name="Plants (Basel)">
        <title>Bridging the Gap: Combining Genomics and Transcriptomics Approaches to Understand Stylosanthes scabra, an Orphan Legume from the Brazilian Caatinga.</title>
        <authorList>
            <person name="Ferreira-Neto J.R.C."/>
            <person name="da Silva M.D."/>
            <person name="Binneck E."/>
            <person name="de Melo N.F."/>
            <person name="da Silva R.H."/>
            <person name="de Melo A.L.T.M."/>
            <person name="Pandolfi V."/>
            <person name="Bustamante F.O."/>
            <person name="Brasileiro-Vidal A.C."/>
            <person name="Benko-Iseppon A.M."/>
        </authorList>
    </citation>
    <scope>NUCLEOTIDE SEQUENCE [LARGE SCALE GENOMIC DNA]</scope>
    <source>
        <tissue evidence="1">Leaves</tissue>
    </source>
</reference>
<name>A0ABU6TT93_9FABA</name>
<protein>
    <submittedName>
        <fullName evidence="1">Uncharacterized protein</fullName>
    </submittedName>
</protein>
<evidence type="ECO:0000313" key="2">
    <source>
        <dbReference type="Proteomes" id="UP001341840"/>
    </source>
</evidence>
<proteinExistence type="predicted"/>
<comment type="caution">
    <text evidence="1">The sequence shown here is derived from an EMBL/GenBank/DDBJ whole genome shotgun (WGS) entry which is preliminary data.</text>
</comment>
<gene>
    <name evidence="1" type="ORF">PIB30_082187</name>
</gene>
<sequence>MRSLRLMEGVDLSTRPIGRVWLRGLHAKHLYLGISGVYGDKRDISIHGPAPFYQFSSISLFNLRLLTLTIATPVYGRTGNFELIRESRINLVATPRAERSSQCLVGGQSQEEAIHLHNNGARKGHQLCPKDIKR</sequence>
<organism evidence="1 2">
    <name type="scientific">Stylosanthes scabra</name>
    <dbReference type="NCBI Taxonomy" id="79078"/>
    <lineage>
        <taxon>Eukaryota</taxon>
        <taxon>Viridiplantae</taxon>
        <taxon>Streptophyta</taxon>
        <taxon>Embryophyta</taxon>
        <taxon>Tracheophyta</taxon>
        <taxon>Spermatophyta</taxon>
        <taxon>Magnoliopsida</taxon>
        <taxon>eudicotyledons</taxon>
        <taxon>Gunneridae</taxon>
        <taxon>Pentapetalae</taxon>
        <taxon>rosids</taxon>
        <taxon>fabids</taxon>
        <taxon>Fabales</taxon>
        <taxon>Fabaceae</taxon>
        <taxon>Papilionoideae</taxon>
        <taxon>50 kb inversion clade</taxon>
        <taxon>dalbergioids sensu lato</taxon>
        <taxon>Dalbergieae</taxon>
        <taxon>Pterocarpus clade</taxon>
        <taxon>Stylosanthes</taxon>
    </lineage>
</organism>
<evidence type="ECO:0000313" key="1">
    <source>
        <dbReference type="EMBL" id="MED6151415.1"/>
    </source>
</evidence>
<feature type="non-terminal residue" evidence="1">
    <location>
        <position position="134"/>
    </location>
</feature>
<keyword evidence="2" id="KW-1185">Reference proteome</keyword>
<dbReference type="EMBL" id="JASCZI010091876">
    <property type="protein sequence ID" value="MED6151415.1"/>
    <property type="molecule type" value="Genomic_DNA"/>
</dbReference>
<accession>A0ABU6TT93</accession>
<dbReference type="Proteomes" id="UP001341840">
    <property type="component" value="Unassembled WGS sequence"/>
</dbReference>